<gene>
    <name evidence="1" type="ORF">ACFP50_32655</name>
</gene>
<dbReference type="InterPro" id="IPR027575">
    <property type="entry name" value="LD_lanti_pre"/>
</dbReference>
<reference evidence="2" key="1">
    <citation type="journal article" date="2019" name="Int. J. Syst. Evol. Microbiol.">
        <title>The Global Catalogue of Microorganisms (GCM) 10K type strain sequencing project: providing services to taxonomists for standard genome sequencing and annotation.</title>
        <authorList>
            <consortium name="The Broad Institute Genomics Platform"/>
            <consortium name="The Broad Institute Genome Sequencing Center for Infectious Disease"/>
            <person name="Wu L."/>
            <person name="Ma J."/>
        </authorList>
    </citation>
    <scope>NUCLEOTIDE SEQUENCE [LARGE SCALE GENOMIC DNA]</scope>
    <source>
        <strain evidence="2">JCM 12763</strain>
    </source>
</reference>
<proteinExistence type="predicted"/>
<dbReference type="EMBL" id="JBHSPT010000104">
    <property type="protein sequence ID" value="MFC6059977.1"/>
    <property type="molecule type" value="Genomic_DNA"/>
</dbReference>
<dbReference type="RefSeq" id="WP_386405229.1">
    <property type="nucleotide sequence ID" value="NZ_JBHSPT010000104.1"/>
</dbReference>
<evidence type="ECO:0000313" key="1">
    <source>
        <dbReference type="EMBL" id="MFC6059977.1"/>
    </source>
</evidence>
<protein>
    <submittedName>
        <fullName evidence="1">FxLD family lanthipeptide</fullName>
    </submittedName>
</protein>
<name>A0ABW1MAC5_9ACTN</name>
<keyword evidence="2" id="KW-1185">Reference proteome</keyword>
<organism evidence="1 2">
    <name type="scientific">Streptomyces pratens</name>
    <dbReference type="NCBI Taxonomy" id="887456"/>
    <lineage>
        <taxon>Bacteria</taxon>
        <taxon>Bacillati</taxon>
        <taxon>Actinomycetota</taxon>
        <taxon>Actinomycetes</taxon>
        <taxon>Kitasatosporales</taxon>
        <taxon>Streptomycetaceae</taxon>
        <taxon>Streptomyces</taxon>
    </lineage>
</organism>
<comment type="caution">
    <text evidence="1">The sequence shown here is derived from an EMBL/GenBank/DDBJ whole genome shotgun (WGS) entry which is preliminary data.</text>
</comment>
<accession>A0ABW1MAC5</accession>
<dbReference type="NCBIfam" id="TIGR04363">
    <property type="entry name" value="LD_lanti_pre"/>
    <property type="match status" value="1"/>
</dbReference>
<evidence type="ECO:0000313" key="2">
    <source>
        <dbReference type="Proteomes" id="UP001596242"/>
    </source>
</evidence>
<dbReference type="Proteomes" id="UP001596242">
    <property type="component" value="Unassembled WGS sequence"/>
</dbReference>
<sequence>MTVAVLDTMAGSAGTGLADDEFELDVQVVISETGLSAFNCPTSDGCGDTCANGASSCVSSIEDAA</sequence>